<gene>
    <name evidence="2" type="ORF">FKG94_17290</name>
</gene>
<dbReference type="RefSeq" id="WP_142905585.1">
    <property type="nucleotide sequence ID" value="NZ_ML660097.1"/>
</dbReference>
<feature type="compositionally biased region" description="Basic and acidic residues" evidence="1">
    <location>
        <begin position="25"/>
        <end position="35"/>
    </location>
</feature>
<dbReference type="Proteomes" id="UP000319732">
    <property type="component" value="Unassembled WGS sequence"/>
</dbReference>
<accession>A0A545T8B0</accession>
<evidence type="ECO:0000313" key="3">
    <source>
        <dbReference type="Proteomes" id="UP000319732"/>
    </source>
</evidence>
<organism evidence="2 3">
    <name type="scientific">Exilibacterium tricleocarpae</name>
    <dbReference type="NCBI Taxonomy" id="2591008"/>
    <lineage>
        <taxon>Bacteria</taxon>
        <taxon>Pseudomonadati</taxon>
        <taxon>Pseudomonadota</taxon>
        <taxon>Gammaproteobacteria</taxon>
        <taxon>Cellvibrionales</taxon>
        <taxon>Cellvibrionaceae</taxon>
        <taxon>Exilibacterium</taxon>
    </lineage>
</organism>
<evidence type="ECO:0000256" key="1">
    <source>
        <dbReference type="SAM" id="MobiDB-lite"/>
    </source>
</evidence>
<protein>
    <submittedName>
        <fullName evidence="2">Uncharacterized protein</fullName>
    </submittedName>
</protein>
<reference evidence="2 3" key="1">
    <citation type="submission" date="2019-06" db="EMBL/GenBank/DDBJ databases">
        <title>Whole genome sequence for Cellvibrionaceae sp. R142.</title>
        <authorList>
            <person name="Wang G."/>
        </authorList>
    </citation>
    <scope>NUCLEOTIDE SEQUENCE [LARGE SCALE GENOMIC DNA]</scope>
    <source>
        <strain evidence="2 3">R142</strain>
    </source>
</reference>
<name>A0A545T8B0_9GAMM</name>
<comment type="caution">
    <text evidence="2">The sequence shown here is derived from an EMBL/GenBank/DDBJ whole genome shotgun (WGS) entry which is preliminary data.</text>
</comment>
<dbReference type="AlphaFoldDB" id="A0A545T8B0"/>
<sequence length="72" mass="7623">MHYVQTHTVNAGLLRSLVARVKDTAAKDPAAKTRSGEVAAENRSARGRETGAPANVSIDLAGDDWAYAKSNN</sequence>
<dbReference type="EMBL" id="VHSG01000018">
    <property type="protein sequence ID" value="TQV73456.1"/>
    <property type="molecule type" value="Genomic_DNA"/>
</dbReference>
<feature type="region of interest" description="Disordered" evidence="1">
    <location>
        <begin position="25"/>
        <end position="55"/>
    </location>
</feature>
<keyword evidence="3" id="KW-1185">Reference proteome</keyword>
<proteinExistence type="predicted"/>
<evidence type="ECO:0000313" key="2">
    <source>
        <dbReference type="EMBL" id="TQV73456.1"/>
    </source>
</evidence>